<dbReference type="Pfam" id="PF00440">
    <property type="entry name" value="TetR_N"/>
    <property type="match status" value="1"/>
</dbReference>
<evidence type="ECO:0000256" key="1">
    <source>
        <dbReference type="ARBA" id="ARBA00023015"/>
    </source>
</evidence>
<keyword evidence="8" id="KW-1185">Reference proteome</keyword>
<feature type="DNA-binding region" description="H-T-H motif" evidence="4">
    <location>
        <begin position="50"/>
        <end position="69"/>
    </location>
</feature>
<dbReference type="Proteomes" id="UP001223978">
    <property type="component" value="Unassembled WGS sequence"/>
</dbReference>
<protein>
    <submittedName>
        <fullName evidence="7">TetR/AcrR family transcriptional regulator</fullName>
    </submittedName>
</protein>
<comment type="caution">
    <text evidence="7">The sequence shown here is derived from an EMBL/GenBank/DDBJ whole genome shotgun (WGS) entry which is preliminary data.</text>
</comment>
<evidence type="ECO:0000256" key="5">
    <source>
        <dbReference type="SAM" id="MobiDB-lite"/>
    </source>
</evidence>
<evidence type="ECO:0000256" key="2">
    <source>
        <dbReference type="ARBA" id="ARBA00023125"/>
    </source>
</evidence>
<dbReference type="Gene3D" id="1.10.357.10">
    <property type="entry name" value="Tetracycline Repressor, domain 2"/>
    <property type="match status" value="2"/>
</dbReference>
<dbReference type="InterPro" id="IPR050109">
    <property type="entry name" value="HTH-type_TetR-like_transc_reg"/>
</dbReference>
<dbReference type="InterPro" id="IPR036271">
    <property type="entry name" value="Tet_transcr_reg_TetR-rel_C_sf"/>
</dbReference>
<gene>
    <name evidence="7" type="ORF">QIS96_15555</name>
</gene>
<dbReference type="PANTHER" id="PTHR30055:SF238">
    <property type="entry name" value="MYCOFACTOCIN BIOSYNTHESIS TRANSCRIPTIONAL REGULATOR MFTR-RELATED"/>
    <property type="match status" value="1"/>
</dbReference>
<name>A0ABT6SAK7_9ACTN</name>
<dbReference type="SUPFAM" id="SSF48498">
    <property type="entry name" value="Tetracyclin repressor-like, C-terminal domain"/>
    <property type="match status" value="1"/>
</dbReference>
<evidence type="ECO:0000259" key="6">
    <source>
        <dbReference type="PROSITE" id="PS50977"/>
    </source>
</evidence>
<dbReference type="RefSeq" id="WP_282543171.1">
    <property type="nucleotide sequence ID" value="NZ_JASCIQ010000014.1"/>
</dbReference>
<feature type="region of interest" description="Disordered" evidence="5">
    <location>
        <begin position="108"/>
        <end position="130"/>
    </location>
</feature>
<dbReference type="InterPro" id="IPR009057">
    <property type="entry name" value="Homeodomain-like_sf"/>
</dbReference>
<dbReference type="PROSITE" id="PS50977">
    <property type="entry name" value="HTH_TETR_2"/>
    <property type="match status" value="1"/>
</dbReference>
<dbReference type="EMBL" id="JASCIQ010000014">
    <property type="protein sequence ID" value="MDI3405230.1"/>
    <property type="molecule type" value="Genomic_DNA"/>
</dbReference>
<keyword evidence="2 4" id="KW-0238">DNA-binding</keyword>
<dbReference type="PRINTS" id="PR00455">
    <property type="entry name" value="HTHTETR"/>
</dbReference>
<dbReference type="SUPFAM" id="SSF46689">
    <property type="entry name" value="Homeodomain-like"/>
    <property type="match status" value="1"/>
</dbReference>
<reference evidence="7 8" key="1">
    <citation type="submission" date="2023-05" db="EMBL/GenBank/DDBJ databases">
        <title>Draft genome sequence of Streptomyces sp. B-S-A6 isolated from a cave soil in Thailand.</title>
        <authorList>
            <person name="Chamroensaksri N."/>
            <person name="Muangham S."/>
        </authorList>
    </citation>
    <scope>NUCLEOTIDE SEQUENCE [LARGE SCALE GENOMIC DNA]</scope>
    <source>
        <strain evidence="7 8">B-S-A6</strain>
    </source>
</reference>
<proteinExistence type="predicted"/>
<dbReference type="PANTHER" id="PTHR30055">
    <property type="entry name" value="HTH-TYPE TRANSCRIPTIONAL REGULATOR RUTR"/>
    <property type="match status" value="1"/>
</dbReference>
<feature type="domain" description="HTH tetR-type" evidence="6">
    <location>
        <begin position="27"/>
        <end position="87"/>
    </location>
</feature>
<sequence>MAHASTDPPPRPLPSGRHRLAREQVVASQRVRMLMAIAEAMQEKGYIGTPVAEVIRRAGVSRETFYQQFRSKQDCFIQALDAAAELLVQLMEGPRDADSPPGVCGAVTAMDDPAPSTSPRVPDPDGEPAPEPLDAFRALLHIYLRTLAERPALARLFLVEIYAVGPEAVDRRNAIQARFRDAVADIFDARSAEQRFACEALVAAVAQLVEVRLVADDLEGLRALEDPLVALAARMLA</sequence>
<evidence type="ECO:0000313" key="8">
    <source>
        <dbReference type="Proteomes" id="UP001223978"/>
    </source>
</evidence>
<evidence type="ECO:0000313" key="7">
    <source>
        <dbReference type="EMBL" id="MDI3405230.1"/>
    </source>
</evidence>
<evidence type="ECO:0000256" key="4">
    <source>
        <dbReference type="PROSITE-ProRule" id="PRU00335"/>
    </source>
</evidence>
<accession>A0ABT6SAK7</accession>
<dbReference type="InterPro" id="IPR001647">
    <property type="entry name" value="HTH_TetR"/>
</dbReference>
<evidence type="ECO:0000256" key="3">
    <source>
        <dbReference type="ARBA" id="ARBA00023163"/>
    </source>
</evidence>
<keyword evidence="3" id="KW-0804">Transcription</keyword>
<organism evidence="7 8">
    <name type="scientific">Streptomyces cavernicola</name>
    <dbReference type="NCBI Taxonomy" id="3043613"/>
    <lineage>
        <taxon>Bacteria</taxon>
        <taxon>Bacillati</taxon>
        <taxon>Actinomycetota</taxon>
        <taxon>Actinomycetes</taxon>
        <taxon>Kitasatosporales</taxon>
        <taxon>Streptomycetaceae</taxon>
        <taxon>Streptomyces</taxon>
    </lineage>
</organism>
<keyword evidence="1" id="KW-0805">Transcription regulation</keyword>